<dbReference type="InterPro" id="IPR021420">
    <property type="entry name" value="DUF3067"/>
</dbReference>
<evidence type="ECO:0000313" key="1">
    <source>
        <dbReference type="EMBL" id="KXZ57019.1"/>
    </source>
</evidence>
<gene>
    <name evidence="1" type="ORF">GPECTOR_1g920</name>
</gene>
<dbReference type="AlphaFoldDB" id="A0A150H4G1"/>
<proteinExistence type="predicted"/>
<dbReference type="Pfam" id="PF11267">
    <property type="entry name" value="DUF3067"/>
    <property type="match status" value="1"/>
</dbReference>
<dbReference type="EMBL" id="LSYV01000002">
    <property type="protein sequence ID" value="KXZ57019.1"/>
    <property type="molecule type" value="Genomic_DNA"/>
</dbReference>
<dbReference type="PANTHER" id="PTHR35126:SF1">
    <property type="entry name" value="DUF3067 DOMAIN-CONTAINING PROTEIN"/>
    <property type="match status" value="1"/>
</dbReference>
<organism evidence="1 2">
    <name type="scientific">Gonium pectorale</name>
    <name type="common">Green alga</name>
    <dbReference type="NCBI Taxonomy" id="33097"/>
    <lineage>
        <taxon>Eukaryota</taxon>
        <taxon>Viridiplantae</taxon>
        <taxon>Chlorophyta</taxon>
        <taxon>core chlorophytes</taxon>
        <taxon>Chlorophyceae</taxon>
        <taxon>CS clade</taxon>
        <taxon>Chlamydomonadales</taxon>
        <taxon>Volvocaceae</taxon>
        <taxon>Gonium</taxon>
    </lineage>
</organism>
<dbReference type="Proteomes" id="UP000075714">
    <property type="component" value="Unassembled WGS sequence"/>
</dbReference>
<dbReference type="STRING" id="33097.A0A150H4G1"/>
<accession>A0A150H4G1</accession>
<dbReference type="OrthoDB" id="5234at2759"/>
<dbReference type="PANTHER" id="PTHR35126">
    <property type="entry name" value="SLR0598 PROTEIN"/>
    <property type="match status" value="1"/>
</dbReference>
<reference evidence="2" key="1">
    <citation type="journal article" date="2016" name="Nat. Commun.">
        <title>The Gonium pectorale genome demonstrates co-option of cell cycle regulation during the evolution of multicellularity.</title>
        <authorList>
            <person name="Hanschen E.R."/>
            <person name="Marriage T.N."/>
            <person name="Ferris P.J."/>
            <person name="Hamaji T."/>
            <person name="Toyoda A."/>
            <person name="Fujiyama A."/>
            <person name="Neme R."/>
            <person name="Noguchi H."/>
            <person name="Minakuchi Y."/>
            <person name="Suzuki M."/>
            <person name="Kawai-Toyooka H."/>
            <person name="Smith D.R."/>
            <person name="Sparks H."/>
            <person name="Anderson J."/>
            <person name="Bakaric R."/>
            <person name="Luria V."/>
            <person name="Karger A."/>
            <person name="Kirschner M.W."/>
            <person name="Durand P.M."/>
            <person name="Michod R.E."/>
            <person name="Nozaki H."/>
            <person name="Olson B.J."/>
        </authorList>
    </citation>
    <scope>NUCLEOTIDE SEQUENCE [LARGE SCALE GENOMIC DNA]</scope>
    <source>
        <strain evidence="2">NIES-2863</strain>
    </source>
</reference>
<keyword evidence="2" id="KW-1185">Reference proteome</keyword>
<comment type="caution">
    <text evidence="1">The sequence shown here is derived from an EMBL/GenBank/DDBJ whole genome shotgun (WGS) entry which is preliminary data.</text>
</comment>
<protein>
    <submittedName>
        <fullName evidence="1">Uncharacterized protein</fullName>
    </submittedName>
</protein>
<name>A0A150H4G1_GONPE</name>
<evidence type="ECO:0000313" key="2">
    <source>
        <dbReference type="Proteomes" id="UP000075714"/>
    </source>
</evidence>
<sequence>MRQPLSATELRELIYAKYGKTYDYMDKLDGVAYLVGALGQTDKVRAFLKAPARSQKGMPPRPVVGTAISIRFDLEPGVVEEWFGNGYQ</sequence>
<dbReference type="Gene3D" id="3.30.428.40">
    <property type="entry name" value="Protein of unknown function DUF3067"/>
    <property type="match status" value="1"/>
</dbReference>